<dbReference type="PROSITE" id="PS50850">
    <property type="entry name" value="MFS"/>
    <property type="match status" value="1"/>
</dbReference>
<keyword evidence="1" id="KW-1133">Transmembrane helix</keyword>
<organism evidence="3 4">
    <name type="scientific">Agrococcus baldri</name>
    <dbReference type="NCBI Taxonomy" id="153730"/>
    <lineage>
        <taxon>Bacteria</taxon>
        <taxon>Bacillati</taxon>
        <taxon>Actinomycetota</taxon>
        <taxon>Actinomycetes</taxon>
        <taxon>Micrococcales</taxon>
        <taxon>Microbacteriaceae</taxon>
        <taxon>Agrococcus</taxon>
    </lineage>
</organism>
<keyword evidence="1" id="KW-0472">Membrane</keyword>
<evidence type="ECO:0000313" key="3">
    <source>
        <dbReference type="EMBL" id="SFS07939.1"/>
    </source>
</evidence>
<reference evidence="3 4" key="1">
    <citation type="submission" date="2016-10" db="EMBL/GenBank/DDBJ databases">
        <authorList>
            <person name="Varghese N."/>
            <person name="Submissions S."/>
        </authorList>
    </citation>
    <scope>NUCLEOTIDE SEQUENCE [LARGE SCALE GENOMIC DNA]</scope>
    <source>
        <strain evidence="3 4">IAM 15147</strain>
    </source>
</reference>
<dbReference type="InterPro" id="IPR020846">
    <property type="entry name" value="MFS_dom"/>
</dbReference>
<dbReference type="Proteomes" id="UP000198506">
    <property type="component" value="Unassembled WGS sequence"/>
</dbReference>
<feature type="transmembrane region" description="Helical" evidence="1">
    <location>
        <begin position="43"/>
        <end position="70"/>
    </location>
</feature>
<dbReference type="RefSeq" id="WP_092916589.1">
    <property type="nucleotide sequence ID" value="NZ_FOZN01000002.1"/>
</dbReference>
<evidence type="ECO:0000313" key="4">
    <source>
        <dbReference type="Proteomes" id="UP000198506"/>
    </source>
</evidence>
<evidence type="ECO:0000259" key="2">
    <source>
        <dbReference type="PROSITE" id="PS50850"/>
    </source>
</evidence>
<evidence type="ECO:0000256" key="1">
    <source>
        <dbReference type="SAM" id="Phobius"/>
    </source>
</evidence>
<proteinExistence type="predicted"/>
<dbReference type="GO" id="GO:0022857">
    <property type="term" value="F:transmembrane transporter activity"/>
    <property type="evidence" value="ECO:0007669"/>
    <property type="project" value="InterPro"/>
</dbReference>
<feature type="domain" description="Major facilitator superfamily (MFS) profile" evidence="2">
    <location>
        <begin position="1"/>
        <end position="73"/>
    </location>
</feature>
<name>A0AA94HLM4_9MICO</name>
<accession>A0AA94HLM4</accession>
<dbReference type="AlphaFoldDB" id="A0AA94HLM4"/>
<feature type="transmembrane region" description="Helical" evidence="1">
    <location>
        <begin position="6"/>
        <end position="31"/>
    </location>
</feature>
<sequence>MASGVLTLLLVAMLGLALLLIAGGIVMLVIGSRRHDDSTSRPFLALGVSLLIVGTVVLVPSLVMAGRVFLGLG</sequence>
<keyword evidence="4" id="KW-1185">Reference proteome</keyword>
<keyword evidence="1" id="KW-0812">Transmembrane</keyword>
<dbReference type="EMBL" id="FOZN01000002">
    <property type="protein sequence ID" value="SFS07939.1"/>
    <property type="molecule type" value="Genomic_DNA"/>
</dbReference>
<gene>
    <name evidence="3" type="ORF">SAMN04487783_1029</name>
</gene>
<comment type="caution">
    <text evidence="3">The sequence shown here is derived from an EMBL/GenBank/DDBJ whole genome shotgun (WGS) entry which is preliminary data.</text>
</comment>
<protein>
    <recommendedName>
        <fullName evidence="2">Major facilitator superfamily (MFS) profile domain-containing protein</fullName>
    </recommendedName>
</protein>